<evidence type="ECO:0000313" key="7">
    <source>
        <dbReference type="EMBL" id="RMC13548.1"/>
    </source>
</evidence>
<feature type="compositionally biased region" description="Basic and acidic residues" evidence="5">
    <location>
        <begin position="358"/>
        <end position="367"/>
    </location>
</feature>
<evidence type="ECO:0000256" key="3">
    <source>
        <dbReference type="ARBA" id="ARBA00022553"/>
    </source>
</evidence>
<keyword evidence="3" id="KW-0597">Phosphoprotein</keyword>
<feature type="region of interest" description="Disordered" evidence="5">
    <location>
        <begin position="678"/>
        <end position="731"/>
    </location>
</feature>
<feature type="compositionally biased region" description="Polar residues" evidence="5">
    <location>
        <begin position="1045"/>
        <end position="1089"/>
    </location>
</feature>
<comment type="subcellular location">
    <subcellularLocation>
        <location evidence="1">Cytoplasm</location>
    </subcellularLocation>
</comment>
<feature type="compositionally biased region" description="Low complexity" evidence="5">
    <location>
        <begin position="790"/>
        <end position="817"/>
    </location>
</feature>
<dbReference type="Proteomes" id="UP000269221">
    <property type="component" value="Unassembled WGS sequence"/>
</dbReference>
<sequence length="1294" mass="138791">MCTLTLVPPIILTLRNFLSDMCLRYQPSGLPENLGQFHGSAGQFHPHIQSVSEVAALGSAGTVSATVRSKSKAAKAGLCEGDEVVSINGKPCGDLTYAEIIVLMESLTDVLQLLIKRSSSGINDTVNAERENGKHENIKIEDYGESTTLQMNAVQEIPHGDLCITEIYSGTHHGAAESNTHFSETKQETTQSHRIPPKVLGTPTVIVTDEAAVRGTTEERPGAMVELQLSLSEDMHKATNAPAVTLLGAEKCPPSGRGASAQQDGSSPLIAVPLSVKEGNIQWSNKVVHFSSSKRIQGAAPSIPRVEVILDCSDREKEAPRSQSERGCVDSQVEGGQSEAPPSLLSFAISPEATVQGEDSKHSEKEHRPLKHRARHARLRRSESLSEKQVKEAKSKCKSIALLLTAAPNPNSKGVLMFKKRRQRARKYTLVSYGTGELERDEDEGEEGEGEEGDKENTFEVSLLATSESEIDEDFFSDIDKDGKIVTFDWDSGLLEVEKKTKSGEEMQTLADSTGKGALMFAKRRQRMDQITAEQEEMKASTVQTEEHRETTVTENFQKVSSSVYQSKEEEISKEQTCVSKSYTDVSQNHSKVVQQNGFGLAPGTNLSFQSSGTQKPASLNKTAKPFPSGVQNRAAAPFSPVRNVTSPLSDAAAPPPYCSVSPPAEAFYRPVSAPVASKAAPPPWAATEPTEHIASRDERIAVPAKRTGILQEAKRRSTSKPMFNFKDAPKVSPNPALLSLVHNAEGKKGTGAGFESGPEEDYLSLGAEACNFMQTQASKQKAPPPVAPKPSLKLSPSAGTPVSPVWSPSAAASNKPPSFPAPASPQAAYPTPPKSPQYPHSPVHPPSTLDISGPFKGPQASLASPNLAPKATPVTPSAGETKPPFEMPPAMSGKGAQLFARRHSRMEKYVVDSETVQANMARASSPTPSLPASWKYSSNVRAPPPVAYNPIHCPSYPPAATKPSSKAAAATKNTKRKPKKGLNALDIMKHQPYQLDPSLFTFQPPKESLAMKQPLKLSTSKQTLPLPTYLPPGAGSPTRARPSSVYSVPAYSTQPSFPSNASLPGNESYSPTACSAFSKPETTTSSLFTAPRPKFSAKKAGVTAQGRSSGRSLSLPGRPSSFIPRSMSPTSPLVFQPAPDYFSKADTAADKPGKRLTPWEAAARSPFGLVDEAFGPQSMQESIAANVVSAARRKTLPEPPDEWKLKVSYEPPALSGSVALLGGKQSRVQSPQKSSLCAPSAPTQGGPKLQYPYCTQRSTTDPDIISMDSRSDYCLSTADSNYNPQPRGWRRPT</sequence>
<keyword evidence="8" id="KW-1185">Reference proteome</keyword>
<evidence type="ECO:0000256" key="4">
    <source>
        <dbReference type="ARBA" id="ARBA00038161"/>
    </source>
</evidence>
<feature type="compositionally biased region" description="Polar residues" evidence="5">
    <location>
        <begin position="1017"/>
        <end position="1026"/>
    </location>
</feature>
<feature type="compositionally biased region" description="Polar residues" evidence="5">
    <location>
        <begin position="605"/>
        <end position="622"/>
    </location>
</feature>
<feature type="region of interest" description="Disordered" evidence="5">
    <location>
        <begin position="315"/>
        <end position="390"/>
    </location>
</feature>
<dbReference type="InterPro" id="IPR036034">
    <property type="entry name" value="PDZ_sf"/>
</dbReference>
<proteinExistence type="inferred from homology"/>
<feature type="compositionally biased region" description="Acidic residues" evidence="5">
    <location>
        <begin position="439"/>
        <end position="454"/>
    </location>
</feature>
<organism evidence="7 8">
    <name type="scientific">Hirundo rustica rustica</name>
    <dbReference type="NCBI Taxonomy" id="333673"/>
    <lineage>
        <taxon>Eukaryota</taxon>
        <taxon>Metazoa</taxon>
        <taxon>Chordata</taxon>
        <taxon>Craniata</taxon>
        <taxon>Vertebrata</taxon>
        <taxon>Euteleostomi</taxon>
        <taxon>Archelosauria</taxon>
        <taxon>Archosauria</taxon>
        <taxon>Dinosauria</taxon>
        <taxon>Saurischia</taxon>
        <taxon>Theropoda</taxon>
        <taxon>Coelurosauria</taxon>
        <taxon>Aves</taxon>
        <taxon>Neognathae</taxon>
        <taxon>Neoaves</taxon>
        <taxon>Telluraves</taxon>
        <taxon>Australaves</taxon>
        <taxon>Passeriformes</taxon>
        <taxon>Sylvioidea</taxon>
        <taxon>Hirundinidae</taxon>
        <taxon>Hirundo</taxon>
    </lineage>
</organism>
<evidence type="ECO:0000256" key="2">
    <source>
        <dbReference type="ARBA" id="ARBA00022490"/>
    </source>
</evidence>
<feature type="compositionally biased region" description="Polar residues" evidence="5">
    <location>
        <begin position="1227"/>
        <end position="1244"/>
    </location>
</feature>
<name>A0A3M0KJX0_HIRRU</name>
<dbReference type="GO" id="GO:0030018">
    <property type="term" value="C:Z disc"/>
    <property type="evidence" value="ECO:0007669"/>
    <property type="project" value="TreeGrafter"/>
</dbReference>
<dbReference type="SUPFAM" id="SSF50156">
    <property type="entry name" value="PDZ domain-like"/>
    <property type="match status" value="1"/>
</dbReference>
<feature type="region of interest" description="Disordered" evidence="5">
    <location>
        <begin position="1016"/>
        <end position="1132"/>
    </location>
</feature>
<gene>
    <name evidence="7" type="ORF">DUI87_08624</name>
</gene>
<feature type="region of interest" description="Disordered" evidence="5">
    <location>
        <begin position="597"/>
        <end position="654"/>
    </location>
</feature>
<comment type="caution">
    <text evidence="7">The sequence shown here is derived from an EMBL/GenBank/DDBJ whole genome shotgun (WGS) entry which is preliminary data.</text>
</comment>
<feature type="region of interest" description="Disordered" evidence="5">
    <location>
        <begin position="1225"/>
        <end position="1268"/>
    </location>
</feature>
<feature type="region of interest" description="Disordered" evidence="5">
    <location>
        <begin position="775"/>
        <end position="894"/>
    </location>
</feature>
<feature type="compositionally biased region" description="Basic and acidic residues" evidence="5">
    <location>
        <begin position="690"/>
        <end position="701"/>
    </location>
</feature>
<comment type="similarity">
    <text evidence="4">Belongs to the synaptopodin family.</text>
</comment>
<feature type="compositionally biased region" description="Basic and acidic residues" evidence="5">
    <location>
        <begin position="315"/>
        <end position="328"/>
    </location>
</feature>
<protein>
    <recommendedName>
        <fullName evidence="6">PDZ domain-containing protein</fullName>
    </recommendedName>
</protein>
<evidence type="ECO:0000259" key="6">
    <source>
        <dbReference type="PROSITE" id="PS50106"/>
    </source>
</evidence>
<evidence type="ECO:0000313" key="8">
    <source>
        <dbReference type="Proteomes" id="UP000269221"/>
    </source>
</evidence>
<feature type="region of interest" description="Disordered" evidence="5">
    <location>
        <begin position="174"/>
        <end position="198"/>
    </location>
</feature>
<feature type="compositionally biased region" description="Low complexity" evidence="5">
    <location>
        <begin position="1107"/>
        <end position="1122"/>
    </location>
</feature>
<evidence type="ECO:0000256" key="1">
    <source>
        <dbReference type="ARBA" id="ARBA00004496"/>
    </source>
</evidence>
<feature type="region of interest" description="Disordered" evidence="5">
    <location>
        <begin position="535"/>
        <end position="554"/>
    </location>
</feature>
<feature type="compositionally biased region" description="Low complexity" evidence="5">
    <location>
        <begin position="959"/>
        <end position="973"/>
    </location>
</feature>
<feature type="compositionally biased region" description="Basic and acidic residues" evidence="5">
    <location>
        <begin position="380"/>
        <end position="390"/>
    </location>
</feature>
<dbReference type="PROSITE" id="PS50106">
    <property type="entry name" value="PDZ"/>
    <property type="match status" value="1"/>
</dbReference>
<dbReference type="InterPro" id="IPR041489">
    <property type="entry name" value="PDZ_6"/>
</dbReference>
<dbReference type="Gene3D" id="2.30.42.10">
    <property type="match status" value="1"/>
</dbReference>
<dbReference type="Pfam" id="PF17820">
    <property type="entry name" value="PDZ_6"/>
    <property type="match status" value="1"/>
</dbReference>
<dbReference type="SMART" id="SM00228">
    <property type="entry name" value="PDZ"/>
    <property type="match status" value="1"/>
</dbReference>
<feature type="compositionally biased region" description="Basic residues" evidence="5">
    <location>
        <begin position="368"/>
        <end position="379"/>
    </location>
</feature>
<dbReference type="InterPro" id="IPR051976">
    <property type="entry name" value="Synaptopodin_domain"/>
</dbReference>
<dbReference type="InterPro" id="IPR001478">
    <property type="entry name" value="PDZ"/>
</dbReference>
<keyword evidence="2" id="KW-0963">Cytoplasm</keyword>
<feature type="region of interest" description="Disordered" evidence="5">
    <location>
        <begin position="958"/>
        <end position="984"/>
    </location>
</feature>
<dbReference type="OrthoDB" id="6502734at2759"/>
<evidence type="ECO:0000256" key="5">
    <source>
        <dbReference type="SAM" id="MobiDB-lite"/>
    </source>
</evidence>
<feature type="compositionally biased region" description="Polar residues" evidence="5">
    <location>
        <begin position="177"/>
        <end position="193"/>
    </location>
</feature>
<feature type="domain" description="PDZ" evidence="6">
    <location>
        <begin position="60"/>
        <end position="119"/>
    </location>
</feature>
<dbReference type="GO" id="GO:0001725">
    <property type="term" value="C:stress fiber"/>
    <property type="evidence" value="ECO:0007669"/>
    <property type="project" value="TreeGrafter"/>
</dbReference>
<dbReference type="PANTHER" id="PTHR24217">
    <property type="entry name" value="PUTATIVE-RELATED"/>
    <property type="match status" value="1"/>
</dbReference>
<reference evidence="7 8" key="1">
    <citation type="submission" date="2018-07" db="EMBL/GenBank/DDBJ databases">
        <title>A high quality draft genome assembly of the barn swallow (H. rustica rustica).</title>
        <authorList>
            <person name="Formenti G."/>
            <person name="Chiara M."/>
            <person name="Poveda L."/>
            <person name="Francoijs K.-J."/>
            <person name="Bonisoli-Alquati A."/>
            <person name="Canova L."/>
            <person name="Gianfranceschi L."/>
            <person name="Horner D.S."/>
            <person name="Saino N."/>
        </authorList>
    </citation>
    <scope>NUCLEOTIDE SEQUENCE [LARGE SCALE GENOMIC DNA]</scope>
    <source>
        <strain evidence="7">Chelidonia</strain>
        <tissue evidence="7">Blood</tissue>
    </source>
</reference>
<dbReference type="GO" id="GO:0003779">
    <property type="term" value="F:actin binding"/>
    <property type="evidence" value="ECO:0007669"/>
    <property type="project" value="TreeGrafter"/>
</dbReference>
<dbReference type="PANTHER" id="PTHR24217:SF9">
    <property type="entry name" value="SYNAPTOPODIN-2"/>
    <property type="match status" value="1"/>
</dbReference>
<accession>A0A3M0KJX0</accession>
<dbReference type="GO" id="GO:0032233">
    <property type="term" value="P:positive regulation of actin filament bundle assembly"/>
    <property type="evidence" value="ECO:0007669"/>
    <property type="project" value="TreeGrafter"/>
</dbReference>
<dbReference type="STRING" id="333673.A0A3M0KJX0"/>
<dbReference type="GO" id="GO:0005634">
    <property type="term" value="C:nucleus"/>
    <property type="evidence" value="ECO:0007669"/>
    <property type="project" value="TreeGrafter"/>
</dbReference>
<feature type="region of interest" description="Disordered" evidence="5">
    <location>
        <begin position="435"/>
        <end position="459"/>
    </location>
</feature>
<dbReference type="EMBL" id="QRBI01000105">
    <property type="protein sequence ID" value="RMC13548.1"/>
    <property type="molecule type" value="Genomic_DNA"/>
</dbReference>